<dbReference type="EMBL" id="RJKX01000013">
    <property type="protein sequence ID" value="ROP99895.1"/>
    <property type="molecule type" value="Genomic_DNA"/>
</dbReference>
<gene>
    <name evidence="1" type="ORF">EDC65_1687</name>
</gene>
<organism evidence="1 2">
    <name type="scientific">Stella humosa</name>
    <dbReference type="NCBI Taxonomy" id="94"/>
    <lineage>
        <taxon>Bacteria</taxon>
        <taxon>Pseudomonadati</taxon>
        <taxon>Pseudomonadota</taxon>
        <taxon>Alphaproteobacteria</taxon>
        <taxon>Rhodospirillales</taxon>
        <taxon>Stellaceae</taxon>
        <taxon>Stella</taxon>
    </lineage>
</organism>
<evidence type="ECO:0000313" key="2">
    <source>
        <dbReference type="Proteomes" id="UP000278222"/>
    </source>
</evidence>
<sequence length="36" mass="4518">MSSLRSIYATIKRRVTDAHRRRLFRDWRDERDARRA</sequence>
<keyword evidence="2" id="KW-1185">Reference proteome</keyword>
<comment type="caution">
    <text evidence="1">The sequence shown here is derived from an EMBL/GenBank/DDBJ whole genome shotgun (WGS) entry which is preliminary data.</text>
</comment>
<reference evidence="1 2" key="1">
    <citation type="submission" date="2018-11" db="EMBL/GenBank/DDBJ databases">
        <title>Genomic Encyclopedia of Type Strains, Phase IV (KMG-IV): sequencing the most valuable type-strain genomes for metagenomic binning, comparative biology and taxonomic classification.</title>
        <authorList>
            <person name="Goeker M."/>
        </authorList>
    </citation>
    <scope>NUCLEOTIDE SEQUENCE [LARGE SCALE GENOMIC DNA]</scope>
    <source>
        <strain evidence="1 2">DSM 5900</strain>
    </source>
</reference>
<dbReference type="AlphaFoldDB" id="A0A3N1MFC3"/>
<name>A0A3N1MFC3_9PROT</name>
<accession>A0A3N1MFC3</accession>
<evidence type="ECO:0000313" key="1">
    <source>
        <dbReference type="EMBL" id="ROP99895.1"/>
    </source>
</evidence>
<dbReference type="Proteomes" id="UP000278222">
    <property type="component" value="Unassembled WGS sequence"/>
</dbReference>
<proteinExistence type="predicted"/>
<protein>
    <submittedName>
        <fullName evidence="1">Uncharacterized protein</fullName>
    </submittedName>
</protein>